<feature type="region of interest" description="Disordered" evidence="1">
    <location>
        <begin position="1"/>
        <end position="37"/>
    </location>
</feature>
<evidence type="ECO:0000256" key="1">
    <source>
        <dbReference type="SAM" id="MobiDB-lite"/>
    </source>
</evidence>
<reference evidence="2 3" key="1">
    <citation type="journal article" date="2014" name="Am. J. Bot.">
        <title>Genome assembly and annotation for red clover (Trifolium pratense; Fabaceae).</title>
        <authorList>
            <person name="Istvanek J."/>
            <person name="Jaros M."/>
            <person name="Krenek A."/>
            <person name="Repkova J."/>
        </authorList>
    </citation>
    <scope>NUCLEOTIDE SEQUENCE [LARGE SCALE GENOMIC DNA]</scope>
    <source>
        <strain evidence="3">cv. Tatra</strain>
        <tissue evidence="2">Young leaves</tissue>
    </source>
</reference>
<reference evidence="2 3" key="2">
    <citation type="journal article" date="2017" name="Front. Plant Sci.">
        <title>Gene Classification and Mining of Molecular Markers Useful in Red Clover (Trifolium pratense) Breeding.</title>
        <authorList>
            <person name="Istvanek J."/>
            <person name="Dluhosova J."/>
            <person name="Dluhos P."/>
            <person name="Patkova L."/>
            <person name="Nedelnik J."/>
            <person name="Repkova J."/>
        </authorList>
    </citation>
    <scope>NUCLEOTIDE SEQUENCE [LARGE SCALE GENOMIC DNA]</scope>
    <source>
        <strain evidence="3">cv. Tatra</strain>
        <tissue evidence="2">Young leaves</tissue>
    </source>
</reference>
<evidence type="ECO:0000313" key="2">
    <source>
        <dbReference type="EMBL" id="PNX68824.1"/>
    </source>
</evidence>
<dbReference type="Proteomes" id="UP000236291">
    <property type="component" value="Unassembled WGS sequence"/>
</dbReference>
<evidence type="ECO:0000313" key="3">
    <source>
        <dbReference type="Proteomes" id="UP000236291"/>
    </source>
</evidence>
<feature type="compositionally biased region" description="Basic and acidic residues" evidence="1">
    <location>
        <begin position="7"/>
        <end position="26"/>
    </location>
</feature>
<dbReference type="AlphaFoldDB" id="A0A2K3KRB6"/>
<accession>A0A2K3KRB6</accession>
<dbReference type="EMBL" id="ASHM01106566">
    <property type="protein sequence ID" value="PNX68824.1"/>
    <property type="molecule type" value="Genomic_DNA"/>
</dbReference>
<comment type="caution">
    <text evidence="2">The sequence shown here is derived from an EMBL/GenBank/DDBJ whole genome shotgun (WGS) entry which is preliminary data.</text>
</comment>
<gene>
    <name evidence="2" type="ORF">L195_g056379</name>
</gene>
<protein>
    <submittedName>
        <fullName evidence="2">Uncharacterized protein</fullName>
    </submittedName>
</protein>
<organism evidence="2 3">
    <name type="scientific">Trifolium pratense</name>
    <name type="common">Red clover</name>
    <dbReference type="NCBI Taxonomy" id="57577"/>
    <lineage>
        <taxon>Eukaryota</taxon>
        <taxon>Viridiplantae</taxon>
        <taxon>Streptophyta</taxon>
        <taxon>Embryophyta</taxon>
        <taxon>Tracheophyta</taxon>
        <taxon>Spermatophyta</taxon>
        <taxon>Magnoliopsida</taxon>
        <taxon>eudicotyledons</taxon>
        <taxon>Gunneridae</taxon>
        <taxon>Pentapetalae</taxon>
        <taxon>rosids</taxon>
        <taxon>fabids</taxon>
        <taxon>Fabales</taxon>
        <taxon>Fabaceae</taxon>
        <taxon>Papilionoideae</taxon>
        <taxon>50 kb inversion clade</taxon>
        <taxon>NPAAA clade</taxon>
        <taxon>Hologalegina</taxon>
        <taxon>IRL clade</taxon>
        <taxon>Trifolieae</taxon>
        <taxon>Trifolium</taxon>
    </lineage>
</organism>
<sequence length="121" mass="14081">MGNSPEDGDRSSKRSRKPSDQKDSGRSKRRVPSQSLQGSKIGVKILEVAVTHYLFQRLRMLLRVRKDLERYNIPLRDSVFNMLRWEILLIPVGIPHKILLFPVRVPVKHNGSKLFLRVILR</sequence>
<proteinExistence type="predicted"/>
<name>A0A2K3KRB6_TRIPR</name>